<dbReference type="Gene3D" id="3.30.530.20">
    <property type="match status" value="1"/>
</dbReference>
<comment type="caution">
    <text evidence="1">The sequence shown here is derived from an EMBL/GenBank/DDBJ whole genome shotgun (WGS) entry which is preliminary data.</text>
</comment>
<dbReference type="EMBL" id="JARKIE010000098">
    <property type="protein sequence ID" value="KAJ7686236.1"/>
    <property type="molecule type" value="Genomic_DNA"/>
</dbReference>
<evidence type="ECO:0000313" key="2">
    <source>
        <dbReference type="Proteomes" id="UP001221757"/>
    </source>
</evidence>
<dbReference type="Proteomes" id="UP001221757">
    <property type="component" value="Unassembled WGS sequence"/>
</dbReference>
<keyword evidence="2" id="KW-1185">Reference proteome</keyword>
<dbReference type="Pfam" id="PF08982">
    <property type="entry name" value="AtaL"/>
    <property type="match status" value="1"/>
</dbReference>
<accession>A0AAD7GFZ3</accession>
<name>A0AAD7GFZ3_MYCRO</name>
<dbReference type="InterPro" id="IPR023393">
    <property type="entry name" value="START-like_dom_sf"/>
</dbReference>
<dbReference type="AlphaFoldDB" id="A0AAD7GFZ3"/>
<proteinExistence type="predicted"/>
<evidence type="ECO:0000313" key="1">
    <source>
        <dbReference type="EMBL" id="KAJ7686236.1"/>
    </source>
</evidence>
<organism evidence="1 2">
    <name type="scientific">Mycena rosella</name>
    <name type="common">Pink bonnet</name>
    <name type="synonym">Agaricus rosellus</name>
    <dbReference type="NCBI Taxonomy" id="1033263"/>
    <lineage>
        <taxon>Eukaryota</taxon>
        <taxon>Fungi</taxon>
        <taxon>Dikarya</taxon>
        <taxon>Basidiomycota</taxon>
        <taxon>Agaricomycotina</taxon>
        <taxon>Agaricomycetes</taxon>
        <taxon>Agaricomycetidae</taxon>
        <taxon>Agaricales</taxon>
        <taxon>Marasmiineae</taxon>
        <taxon>Mycenaceae</taxon>
        <taxon>Mycena</taxon>
    </lineage>
</organism>
<dbReference type="SUPFAM" id="SSF55961">
    <property type="entry name" value="Bet v1-like"/>
    <property type="match status" value="1"/>
</dbReference>
<sequence length="134" mass="14789">MSSAFAVTRPVNLCEAEPAITEEQLWKGLHYQARNAGIVREVGFGYFPDVFTEIFEAHAATIMYCEMDTGKRVMNVVSYGPDDEMFLAYGFANGIPGVAADQPKPSAKDLNGIIGKTLKEAIALVRQMIKERKL</sequence>
<protein>
    <submittedName>
        <fullName evidence="1">Uncharacterized protein</fullName>
    </submittedName>
</protein>
<dbReference type="InterPro" id="IPR015075">
    <property type="entry name" value="AtaL"/>
</dbReference>
<gene>
    <name evidence="1" type="ORF">B0H17DRAFT_1137093</name>
</gene>
<reference evidence="1" key="1">
    <citation type="submission" date="2023-03" db="EMBL/GenBank/DDBJ databases">
        <title>Massive genome expansion in bonnet fungi (Mycena s.s.) driven by repeated elements and novel gene families across ecological guilds.</title>
        <authorList>
            <consortium name="Lawrence Berkeley National Laboratory"/>
            <person name="Harder C.B."/>
            <person name="Miyauchi S."/>
            <person name="Viragh M."/>
            <person name="Kuo A."/>
            <person name="Thoen E."/>
            <person name="Andreopoulos B."/>
            <person name="Lu D."/>
            <person name="Skrede I."/>
            <person name="Drula E."/>
            <person name="Henrissat B."/>
            <person name="Morin E."/>
            <person name="Kohler A."/>
            <person name="Barry K."/>
            <person name="LaButti K."/>
            <person name="Morin E."/>
            <person name="Salamov A."/>
            <person name="Lipzen A."/>
            <person name="Mereny Z."/>
            <person name="Hegedus B."/>
            <person name="Baldrian P."/>
            <person name="Stursova M."/>
            <person name="Weitz H."/>
            <person name="Taylor A."/>
            <person name="Grigoriev I.V."/>
            <person name="Nagy L.G."/>
            <person name="Martin F."/>
            <person name="Kauserud H."/>
        </authorList>
    </citation>
    <scope>NUCLEOTIDE SEQUENCE</scope>
    <source>
        <strain evidence="1">CBHHK067</strain>
    </source>
</reference>